<evidence type="ECO:0000313" key="2">
    <source>
        <dbReference type="EMBL" id="SHE84429.1"/>
    </source>
</evidence>
<keyword evidence="2" id="KW-0808">Transferase</keyword>
<dbReference type="InterPro" id="IPR029063">
    <property type="entry name" value="SAM-dependent_MTases_sf"/>
</dbReference>
<evidence type="ECO:0000259" key="1">
    <source>
        <dbReference type="Pfam" id="PF08241"/>
    </source>
</evidence>
<keyword evidence="3" id="KW-1185">Reference proteome</keyword>
<dbReference type="InterPro" id="IPR013216">
    <property type="entry name" value="Methyltransf_11"/>
</dbReference>
<dbReference type="GO" id="GO:0008757">
    <property type="term" value="F:S-adenosylmethionine-dependent methyltransferase activity"/>
    <property type="evidence" value="ECO:0007669"/>
    <property type="project" value="InterPro"/>
</dbReference>
<proteinExistence type="predicted"/>
<dbReference type="Gene3D" id="3.40.50.150">
    <property type="entry name" value="Vaccinia Virus protein VP39"/>
    <property type="match status" value="1"/>
</dbReference>
<feature type="domain" description="Methyltransferase type 11" evidence="1">
    <location>
        <begin position="53"/>
        <end position="103"/>
    </location>
</feature>
<gene>
    <name evidence="2" type="ORF">SAMN04488522_1011376</name>
</gene>
<dbReference type="Pfam" id="PF08241">
    <property type="entry name" value="Methyltransf_11"/>
    <property type="match status" value="1"/>
</dbReference>
<dbReference type="RefSeq" id="WP_073228999.1">
    <property type="nucleotide sequence ID" value="NZ_FQUQ01000001.1"/>
</dbReference>
<dbReference type="STRING" id="288992.SAMN04488522_1011376"/>
<protein>
    <submittedName>
        <fullName evidence="2">Methyltransferase domain-containing protein</fullName>
    </submittedName>
</protein>
<sequence>MKFSNPKTRNHLSIKKAYHVLEIGGGNYPHPRANVVVDKYVDSNYHRSGNIKVYPHQKFVLAEGESLPFEDQSFDYIICCHVLEHVDDPIAFLKEQTRVASRGYIETPSIIGEYLMPKESHKWLIQEIDGKIIMYDKETIGFVAWQDFGNVFLEYLPKQSVGYKIMQRTHNNLTNMVYEWSSEIEVLVNPESSYYRDFFTKPWDVATCNKLLHQNSFKSEAKSSMGAIINIVKTFFSNKEKSLRDPVI</sequence>
<dbReference type="OrthoDB" id="3896938at2"/>
<keyword evidence="2" id="KW-0489">Methyltransferase</keyword>
<dbReference type="Proteomes" id="UP000184287">
    <property type="component" value="Unassembled WGS sequence"/>
</dbReference>
<organism evidence="2 3">
    <name type="scientific">Pedobacter caeni</name>
    <dbReference type="NCBI Taxonomy" id="288992"/>
    <lineage>
        <taxon>Bacteria</taxon>
        <taxon>Pseudomonadati</taxon>
        <taxon>Bacteroidota</taxon>
        <taxon>Sphingobacteriia</taxon>
        <taxon>Sphingobacteriales</taxon>
        <taxon>Sphingobacteriaceae</taxon>
        <taxon>Pedobacter</taxon>
    </lineage>
</organism>
<evidence type="ECO:0000313" key="3">
    <source>
        <dbReference type="Proteomes" id="UP000184287"/>
    </source>
</evidence>
<dbReference type="AlphaFoldDB" id="A0A1M4WT71"/>
<dbReference type="SUPFAM" id="SSF53335">
    <property type="entry name" value="S-adenosyl-L-methionine-dependent methyltransferases"/>
    <property type="match status" value="1"/>
</dbReference>
<accession>A0A1M4WT71</accession>
<name>A0A1M4WT71_9SPHI</name>
<dbReference type="EMBL" id="FQUQ01000001">
    <property type="protein sequence ID" value="SHE84429.1"/>
    <property type="molecule type" value="Genomic_DNA"/>
</dbReference>
<reference evidence="3" key="1">
    <citation type="submission" date="2016-11" db="EMBL/GenBank/DDBJ databases">
        <authorList>
            <person name="Varghese N."/>
            <person name="Submissions S."/>
        </authorList>
    </citation>
    <scope>NUCLEOTIDE SEQUENCE [LARGE SCALE GENOMIC DNA]</scope>
    <source>
        <strain evidence="3">DSM 16990</strain>
    </source>
</reference>
<dbReference type="GO" id="GO:0032259">
    <property type="term" value="P:methylation"/>
    <property type="evidence" value="ECO:0007669"/>
    <property type="project" value="UniProtKB-KW"/>
</dbReference>